<keyword evidence="5" id="KW-0862">Zinc</keyword>
<dbReference type="NCBIfam" id="TIGR00393">
    <property type="entry name" value="kpsF"/>
    <property type="match status" value="1"/>
</dbReference>
<dbReference type="EMBL" id="PTJC01000005">
    <property type="protein sequence ID" value="PPK87570.1"/>
    <property type="molecule type" value="Genomic_DNA"/>
</dbReference>
<dbReference type="InterPro" id="IPR035474">
    <property type="entry name" value="SIS_Kpsf"/>
</dbReference>
<keyword evidence="10" id="KW-0413">Isomerase</keyword>
<dbReference type="AlphaFoldDB" id="A0A2S6I7U4"/>
<name>A0A2S6I7U4_9BACT</name>
<feature type="site" description="Catalytically relevant" evidence="6">
    <location>
        <position position="54"/>
    </location>
</feature>
<keyword evidence="2" id="KW-0677">Repeat</keyword>
<evidence type="ECO:0000256" key="3">
    <source>
        <dbReference type="ARBA" id="ARBA00023122"/>
    </source>
</evidence>
<dbReference type="Gene3D" id="3.40.50.10490">
    <property type="entry name" value="Glucose-6-phosphate isomerase like protein, domain 1"/>
    <property type="match status" value="1"/>
</dbReference>
<comment type="similarity">
    <text evidence="1 4">Belongs to the SIS family. GutQ/KpsF subfamily.</text>
</comment>
<evidence type="ECO:0000256" key="2">
    <source>
        <dbReference type="ARBA" id="ARBA00022737"/>
    </source>
</evidence>
<organism evidence="10 11">
    <name type="scientific">Neolewinella xylanilytica</name>
    <dbReference type="NCBI Taxonomy" id="1514080"/>
    <lineage>
        <taxon>Bacteria</taxon>
        <taxon>Pseudomonadati</taxon>
        <taxon>Bacteroidota</taxon>
        <taxon>Saprospiria</taxon>
        <taxon>Saprospirales</taxon>
        <taxon>Lewinellaceae</taxon>
        <taxon>Neolewinella</taxon>
    </lineage>
</organism>
<dbReference type="Gene3D" id="3.10.580.10">
    <property type="entry name" value="CBS-domain"/>
    <property type="match status" value="1"/>
</dbReference>
<dbReference type="GO" id="GO:0019146">
    <property type="term" value="F:arabinose-5-phosphate isomerase activity"/>
    <property type="evidence" value="ECO:0007669"/>
    <property type="project" value="UniProtKB-ARBA"/>
</dbReference>
<evidence type="ECO:0000256" key="7">
    <source>
        <dbReference type="PROSITE-ProRule" id="PRU00703"/>
    </source>
</evidence>
<dbReference type="OrthoDB" id="9762536at2"/>
<dbReference type="PANTHER" id="PTHR42745">
    <property type="match status" value="1"/>
</dbReference>
<dbReference type="RefSeq" id="WP_104418167.1">
    <property type="nucleotide sequence ID" value="NZ_PTJC01000005.1"/>
</dbReference>
<dbReference type="PROSITE" id="PS51464">
    <property type="entry name" value="SIS"/>
    <property type="match status" value="1"/>
</dbReference>
<evidence type="ECO:0000259" key="8">
    <source>
        <dbReference type="PROSITE" id="PS51371"/>
    </source>
</evidence>
<dbReference type="InterPro" id="IPR050986">
    <property type="entry name" value="GutQ/KpsF_isomerases"/>
</dbReference>
<sequence length="324" mass="35203">MNPTHLVTQTARKTLEIEARALEKLAESIGTEFARCVEVIHESSGRIIVTGIGKTAIVAQKIVATLNSTGSPAFFLHAGDAIHGDIGMIQPDDFVLMISRSGETAEIKVLALLVHNMGNPLIAMTSRRDSSLARQADYLLYTPFEREADPNELAPTTSTTLQMAMGDALATSLLALRGFTPADFARFHPGGSLGKQLYLRVKDLYPQNQKPQVYPDTSLPETLLEMTNKCLGATAVVDRASGQLCGIVTDGDLRRLLNRRQDLTGITAADLMSPTPRTVRASTLAVRAVGILETFSISQLIVVDEQDSYLGFVHLHDFMREGLV</sequence>
<evidence type="ECO:0000256" key="5">
    <source>
        <dbReference type="PIRSR" id="PIRSR004692-2"/>
    </source>
</evidence>
<feature type="domain" description="SIS" evidence="9">
    <location>
        <begin position="36"/>
        <end position="179"/>
    </location>
</feature>
<dbReference type="CDD" id="cd05014">
    <property type="entry name" value="SIS_Kpsf"/>
    <property type="match status" value="1"/>
</dbReference>
<evidence type="ECO:0000259" key="9">
    <source>
        <dbReference type="PROSITE" id="PS51464"/>
    </source>
</evidence>
<dbReference type="InterPro" id="IPR046342">
    <property type="entry name" value="CBS_dom_sf"/>
</dbReference>
<gene>
    <name evidence="10" type="ORF">CLV84_0513</name>
</gene>
<dbReference type="Proteomes" id="UP000237662">
    <property type="component" value="Unassembled WGS sequence"/>
</dbReference>
<feature type="domain" description="CBS" evidence="8">
    <location>
        <begin position="272"/>
        <end position="324"/>
    </location>
</feature>
<feature type="site" description="Catalytically relevant" evidence="6">
    <location>
        <position position="188"/>
    </location>
</feature>
<protein>
    <submittedName>
        <fullName evidence="10">Arabinose-5-phosphate isomerase</fullName>
    </submittedName>
</protein>
<feature type="binding site" evidence="5">
    <location>
        <position position="77"/>
    </location>
    <ligand>
        <name>Zn(2+)</name>
        <dbReference type="ChEBI" id="CHEBI:29105"/>
    </ligand>
</feature>
<keyword evidence="11" id="KW-1185">Reference proteome</keyword>
<feature type="domain" description="CBS" evidence="8">
    <location>
        <begin position="204"/>
        <end position="263"/>
    </location>
</feature>
<dbReference type="InterPro" id="IPR001347">
    <property type="entry name" value="SIS_dom"/>
</dbReference>
<evidence type="ECO:0000256" key="6">
    <source>
        <dbReference type="PIRSR" id="PIRSR004692-3"/>
    </source>
</evidence>
<dbReference type="GO" id="GO:0097367">
    <property type="term" value="F:carbohydrate derivative binding"/>
    <property type="evidence" value="ECO:0007669"/>
    <property type="project" value="InterPro"/>
</dbReference>
<evidence type="ECO:0000256" key="4">
    <source>
        <dbReference type="PIRNR" id="PIRNR004692"/>
    </source>
</evidence>
<feature type="site" description="Catalytically relevant" evidence="6">
    <location>
        <position position="106"/>
    </location>
</feature>
<reference evidence="10 11" key="1">
    <citation type="submission" date="2018-02" db="EMBL/GenBank/DDBJ databases">
        <title>Genomic Encyclopedia of Archaeal and Bacterial Type Strains, Phase II (KMG-II): from individual species to whole genera.</title>
        <authorList>
            <person name="Goeker M."/>
        </authorList>
    </citation>
    <scope>NUCLEOTIDE SEQUENCE [LARGE SCALE GENOMIC DNA]</scope>
    <source>
        <strain evidence="10 11">DSM 29526</strain>
    </source>
</reference>
<accession>A0A2S6I7U4</accession>
<evidence type="ECO:0000313" key="10">
    <source>
        <dbReference type="EMBL" id="PPK87570.1"/>
    </source>
</evidence>
<proteinExistence type="inferred from homology"/>
<dbReference type="CDD" id="cd04604">
    <property type="entry name" value="CBS_pair_SIS_assoc"/>
    <property type="match status" value="1"/>
</dbReference>
<dbReference type="PIRSF" id="PIRSF004692">
    <property type="entry name" value="KdsD_KpsF"/>
    <property type="match status" value="1"/>
</dbReference>
<dbReference type="InterPro" id="IPR046348">
    <property type="entry name" value="SIS_dom_sf"/>
</dbReference>
<dbReference type="Pfam" id="PF00571">
    <property type="entry name" value="CBS"/>
    <property type="match status" value="2"/>
</dbReference>
<comment type="caution">
    <text evidence="10">The sequence shown here is derived from an EMBL/GenBank/DDBJ whole genome shotgun (WGS) entry which is preliminary data.</text>
</comment>
<dbReference type="SUPFAM" id="SSF53697">
    <property type="entry name" value="SIS domain"/>
    <property type="match status" value="1"/>
</dbReference>
<feature type="site" description="Catalytically relevant" evidence="6">
    <location>
        <position position="147"/>
    </location>
</feature>
<dbReference type="SMART" id="SM00116">
    <property type="entry name" value="CBS"/>
    <property type="match status" value="2"/>
</dbReference>
<dbReference type="Pfam" id="PF01380">
    <property type="entry name" value="SIS"/>
    <property type="match status" value="1"/>
</dbReference>
<evidence type="ECO:0000256" key="1">
    <source>
        <dbReference type="ARBA" id="ARBA00008165"/>
    </source>
</evidence>
<dbReference type="InterPro" id="IPR004800">
    <property type="entry name" value="KdsD/KpsF-type"/>
</dbReference>
<keyword evidence="3 7" id="KW-0129">CBS domain</keyword>
<dbReference type="PROSITE" id="PS51371">
    <property type="entry name" value="CBS"/>
    <property type="match status" value="2"/>
</dbReference>
<dbReference type="PANTHER" id="PTHR42745:SF1">
    <property type="entry name" value="ARABINOSE 5-PHOSPHATE ISOMERASE KDSD"/>
    <property type="match status" value="1"/>
</dbReference>
<dbReference type="GO" id="GO:0046872">
    <property type="term" value="F:metal ion binding"/>
    <property type="evidence" value="ECO:0007669"/>
    <property type="project" value="UniProtKB-KW"/>
</dbReference>
<dbReference type="FunFam" id="3.40.50.10490:FF:000011">
    <property type="entry name" value="Arabinose 5-phosphate isomerase"/>
    <property type="match status" value="1"/>
</dbReference>
<keyword evidence="5" id="KW-0479">Metal-binding</keyword>
<dbReference type="GO" id="GO:0005975">
    <property type="term" value="P:carbohydrate metabolic process"/>
    <property type="evidence" value="ECO:0007669"/>
    <property type="project" value="InterPro"/>
</dbReference>
<dbReference type="GO" id="GO:1901135">
    <property type="term" value="P:carbohydrate derivative metabolic process"/>
    <property type="evidence" value="ECO:0007669"/>
    <property type="project" value="InterPro"/>
</dbReference>
<dbReference type="InterPro" id="IPR000644">
    <property type="entry name" value="CBS_dom"/>
</dbReference>
<evidence type="ECO:0000313" key="11">
    <source>
        <dbReference type="Proteomes" id="UP000237662"/>
    </source>
</evidence>